<organism evidence="2 3">
    <name type="scientific">Cylicostephanus goldi</name>
    <name type="common">Nematode worm</name>
    <dbReference type="NCBI Taxonomy" id="71465"/>
    <lineage>
        <taxon>Eukaryota</taxon>
        <taxon>Metazoa</taxon>
        <taxon>Ecdysozoa</taxon>
        <taxon>Nematoda</taxon>
        <taxon>Chromadorea</taxon>
        <taxon>Rhabditida</taxon>
        <taxon>Rhabditina</taxon>
        <taxon>Rhabditomorpha</taxon>
        <taxon>Strongyloidea</taxon>
        <taxon>Strongylidae</taxon>
        <taxon>Cylicostephanus</taxon>
    </lineage>
</organism>
<dbReference type="PANTHER" id="PTHR23516:SF23">
    <property type="entry name" value="MOLYBDATE-ANION TRANSPORTER"/>
    <property type="match status" value="1"/>
</dbReference>
<dbReference type="InterPro" id="IPR036259">
    <property type="entry name" value="MFS_trans_sf"/>
</dbReference>
<evidence type="ECO:0000313" key="2">
    <source>
        <dbReference type="EMBL" id="VDN27333.1"/>
    </source>
</evidence>
<dbReference type="GO" id="GO:0015098">
    <property type="term" value="F:molybdate ion transmembrane transporter activity"/>
    <property type="evidence" value="ECO:0007669"/>
    <property type="project" value="InterPro"/>
</dbReference>
<dbReference type="EMBL" id="UYRV01112207">
    <property type="protein sequence ID" value="VDN27333.1"/>
    <property type="molecule type" value="Genomic_DNA"/>
</dbReference>
<dbReference type="GO" id="GO:0016020">
    <property type="term" value="C:membrane"/>
    <property type="evidence" value="ECO:0007669"/>
    <property type="project" value="InterPro"/>
</dbReference>
<keyword evidence="3" id="KW-1185">Reference proteome</keyword>
<accession>A0A3P7MTZ3</accession>
<dbReference type="SUPFAM" id="SSF103473">
    <property type="entry name" value="MFS general substrate transporter"/>
    <property type="match status" value="1"/>
</dbReference>
<keyword evidence="1" id="KW-1133">Transmembrane helix</keyword>
<protein>
    <submittedName>
        <fullName evidence="2">Uncharacterized protein</fullName>
    </submittedName>
</protein>
<feature type="transmembrane region" description="Helical" evidence="1">
    <location>
        <begin position="41"/>
        <end position="61"/>
    </location>
</feature>
<gene>
    <name evidence="2" type="ORF">CGOC_LOCUS10627</name>
</gene>
<reference evidence="2 3" key="1">
    <citation type="submission" date="2018-11" db="EMBL/GenBank/DDBJ databases">
        <authorList>
            <consortium name="Pathogen Informatics"/>
        </authorList>
    </citation>
    <scope>NUCLEOTIDE SEQUENCE [LARGE SCALE GENOMIC DNA]</scope>
</reference>
<dbReference type="OrthoDB" id="263957at2759"/>
<sequence length="122" mass="13531">MYTFVLEWTPALSQNEDYFRFVLLLSAACLAVPVIAPTSVVLVFIAFLVFEICVGIFWPSMGCLRGAYVPEETRSTTINLFRVPLNLIVIIILWAVGHTLLNSISKNCGIFCLNSSHAMSAE</sequence>
<dbReference type="InterPro" id="IPR008509">
    <property type="entry name" value="MOT2/MFSD5"/>
</dbReference>
<evidence type="ECO:0000313" key="3">
    <source>
        <dbReference type="Proteomes" id="UP000271889"/>
    </source>
</evidence>
<dbReference type="PANTHER" id="PTHR23516">
    <property type="entry name" value="SAM (S-ADENOSYL METHIONINE) TRANSPORTER"/>
    <property type="match status" value="1"/>
</dbReference>
<dbReference type="AlphaFoldDB" id="A0A3P7MTZ3"/>
<feature type="transmembrane region" description="Helical" evidence="1">
    <location>
        <begin position="18"/>
        <end position="36"/>
    </location>
</feature>
<keyword evidence="1" id="KW-0472">Membrane</keyword>
<name>A0A3P7MTZ3_CYLGO</name>
<proteinExistence type="predicted"/>
<feature type="transmembrane region" description="Helical" evidence="1">
    <location>
        <begin position="81"/>
        <end position="101"/>
    </location>
</feature>
<evidence type="ECO:0000256" key="1">
    <source>
        <dbReference type="SAM" id="Phobius"/>
    </source>
</evidence>
<keyword evidence="1" id="KW-0812">Transmembrane</keyword>
<dbReference type="Proteomes" id="UP000271889">
    <property type="component" value="Unassembled WGS sequence"/>
</dbReference>